<evidence type="ECO:0000259" key="1">
    <source>
        <dbReference type="Pfam" id="PF04326"/>
    </source>
</evidence>
<sequence>MNTDFQNSDEYKKIFLFHETIADRIISRESGWLEFKESFNWNSKDKYAKSMVAFANNKGGYIVFGIKDKPRDLVGLQSNNFEDVDEAKITAYLNSVFAPEIIFEKFIIAVKSKTIGILYTQQVKTKPLVCIKNDGELKEAEIYYRYNARSEKIKYPELKMMFDMVREEERKSWMEHFEKISKIGPTNVAIMDTIVGEISGKSGTLVIDKKLIPKLKFINQGNFQEKGKPVLRLIGDVKPVSIIAGKSKDGSGVQITDDPNAPVLRLEEDEILKKKYPLDYKALVKELNKRFSDFKTNSKFHKIRKELMKDEKLSKTRYLDPYNTKSSRKDFYSLNIVENFDKHYTKKLKRARLNN</sequence>
<proteinExistence type="predicted"/>
<evidence type="ECO:0000313" key="3">
    <source>
        <dbReference type="Proteomes" id="UP000228503"/>
    </source>
</evidence>
<dbReference type="Pfam" id="PF04326">
    <property type="entry name" value="SLFN_AlbA_2"/>
    <property type="match status" value="1"/>
</dbReference>
<dbReference type="Proteomes" id="UP000228503">
    <property type="component" value="Unassembled WGS sequence"/>
</dbReference>
<accession>A0A2M7U230</accession>
<protein>
    <recommendedName>
        <fullName evidence="1">Schlafen AlbA-2 domain-containing protein</fullName>
    </recommendedName>
</protein>
<name>A0A2M7U230_9BACT</name>
<evidence type="ECO:0000313" key="2">
    <source>
        <dbReference type="EMBL" id="PIZ64166.1"/>
    </source>
</evidence>
<organism evidence="2 3">
    <name type="scientific">Candidatus Roizmanbacteria bacterium CG_4_10_14_0_2_um_filter_39_13</name>
    <dbReference type="NCBI Taxonomy" id="1974825"/>
    <lineage>
        <taxon>Bacteria</taxon>
        <taxon>Candidatus Roizmaniibacteriota</taxon>
    </lineage>
</organism>
<dbReference type="AlphaFoldDB" id="A0A2M7U230"/>
<gene>
    <name evidence="2" type="ORF">COY16_00195</name>
</gene>
<feature type="domain" description="Schlafen AlbA-2" evidence="1">
    <location>
        <begin position="29"/>
        <end position="153"/>
    </location>
</feature>
<reference evidence="3" key="1">
    <citation type="submission" date="2017-09" db="EMBL/GenBank/DDBJ databases">
        <title>Depth-based differentiation of microbial function through sediment-hosted aquifers and enrichment of novel symbionts in the deep terrestrial subsurface.</title>
        <authorList>
            <person name="Probst A.J."/>
            <person name="Ladd B."/>
            <person name="Jarett J.K."/>
            <person name="Geller-Mcgrath D.E."/>
            <person name="Sieber C.M.K."/>
            <person name="Emerson J.B."/>
            <person name="Anantharaman K."/>
            <person name="Thomas B.C."/>
            <person name="Malmstrom R."/>
            <person name="Stieglmeier M."/>
            <person name="Klingl A."/>
            <person name="Woyke T."/>
            <person name="Ryan C.M."/>
            <person name="Banfield J.F."/>
        </authorList>
    </citation>
    <scope>NUCLEOTIDE SEQUENCE [LARGE SCALE GENOMIC DNA]</scope>
</reference>
<dbReference type="PANTHER" id="PTHR30595:SF6">
    <property type="entry name" value="SCHLAFEN ALBA-2 DOMAIN-CONTAINING PROTEIN"/>
    <property type="match status" value="1"/>
</dbReference>
<dbReference type="InterPro" id="IPR007421">
    <property type="entry name" value="Schlafen_AlbA_2_dom"/>
</dbReference>
<comment type="caution">
    <text evidence="2">The sequence shown here is derived from an EMBL/GenBank/DDBJ whole genome shotgun (WGS) entry which is preliminary data.</text>
</comment>
<dbReference type="Gene3D" id="3.30.950.30">
    <property type="entry name" value="Schlafen, AAA domain"/>
    <property type="match status" value="1"/>
</dbReference>
<dbReference type="PANTHER" id="PTHR30595">
    <property type="entry name" value="GLPR-RELATED TRANSCRIPTIONAL REPRESSOR"/>
    <property type="match status" value="1"/>
</dbReference>
<dbReference type="InterPro" id="IPR038461">
    <property type="entry name" value="Schlafen_AlbA_2_dom_sf"/>
</dbReference>
<dbReference type="EMBL" id="PFOB01000001">
    <property type="protein sequence ID" value="PIZ64166.1"/>
    <property type="molecule type" value="Genomic_DNA"/>
</dbReference>